<accession>A0A562X8S5</accession>
<evidence type="ECO:0000313" key="2">
    <source>
        <dbReference type="Proteomes" id="UP000321812"/>
    </source>
</evidence>
<proteinExistence type="predicted"/>
<organism evidence="1 2">
    <name type="scientific">Campylobacter hyointestinalis</name>
    <dbReference type="NCBI Taxonomy" id="198"/>
    <lineage>
        <taxon>Bacteria</taxon>
        <taxon>Pseudomonadati</taxon>
        <taxon>Campylobacterota</taxon>
        <taxon>Epsilonproteobacteria</taxon>
        <taxon>Campylobacterales</taxon>
        <taxon>Campylobacteraceae</taxon>
        <taxon>Campylobacter</taxon>
    </lineage>
</organism>
<name>A0A562X8S5_CAMHY</name>
<evidence type="ECO:0000313" key="1">
    <source>
        <dbReference type="EMBL" id="TWO18542.1"/>
    </source>
</evidence>
<sequence>MKIVDKCVDSIIVPSVILPALAWERTKNIASKVLGASAEQFRLLWNSRILGFVSLKSSLNELRIQAKSRSDELITKLREEKITELAKLVNSANFGAENKLYRWGLEQALIEAEQKCEQAMKVKLDNKTSKTLKDKSLWSEYITSLEANAIKAFESEFEAKTARAFELANKTHNSMKKLRG</sequence>
<dbReference type="Proteomes" id="UP000321812">
    <property type="component" value="Unassembled WGS sequence"/>
</dbReference>
<dbReference type="RefSeq" id="WP_147497563.1">
    <property type="nucleotide sequence ID" value="NZ_VOAP01000027.1"/>
</dbReference>
<protein>
    <submittedName>
        <fullName evidence="1">Uncharacterized protein</fullName>
    </submittedName>
</protein>
<gene>
    <name evidence="1" type="ORF">YZ82_08005</name>
</gene>
<dbReference type="EMBL" id="VOAP01000027">
    <property type="protein sequence ID" value="TWO18542.1"/>
    <property type="molecule type" value="Genomic_DNA"/>
</dbReference>
<reference evidence="1 2" key="1">
    <citation type="submission" date="2019-07" db="EMBL/GenBank/DDBJ databases">
        <title>Rapid identification of Enteric Bacteria from Whole Genome Sequences (WGS) using Average Nucleotide Identity (ANI).</title>
        <authorList>
            <person name="Lane C."/>
        </authorList>
    </citation>
    <scope>NUCLEOTIDE SEQUENCE [LARGE SCALE GENOMIC DNA]</scope>
    <source>
        <strain evidence="1 2">D2411</strain>
    </source>
</reference>
<comment type="caution">
    <text evidence="1">The sequence shown here is derived from an EMBL/GenBank/DDBJ whole genome shotgun (WGS) entry which is preliminary data.</text>
</comment>
<dbReference type="AlphaFoldDB" id="A0A562X8S5"/>